<reference evidence="1 2" key="1">
    <citation type="journal article" date="2012" name="Nucleic Acids Res.">
        <title>Sequencing of the smallest Apicomplexan genome from the human pathogen Babesia microti.</title>
        <authorList>
            <person name="Cornillot E."/>
            <person name="Hadj-Kaddour K."/>
            <person name="Dassouli A."/>
            <person name="Noel B."/>
            <person name="Ranwez V."/>
            <person name="Vacherie B."/>
            <person name="Augagneur Y."/>
            <person name="Bres V."/>
            <person name="Duclos A."/>
            <person name="Randazzo S."/>
            <person name="Carcy B."/>
            <person name="Debierre-Grockiego F."/>
            <person name="Delbecq S."/>
            <person name="Moubri-Menage K."/>
            <person name="Shams-Eldin H."/>
            <person name="Usmani-Brown S."/>
            <person name="Bringaud F."/>
            <person name="Wincker P."/>
            <person name="Vivares C.P."/>
            <person name="Schwarz R.T."/>
            <person name="Schetters T.P."/>
            <person name="Krause P.J."/>
            <person name="Gorenflot A."/>
            <person name="Berry V."/>
            <person name="Barbe V."/>
            <person name="Ben Mamoun C."/>
        </authorList>
    </citation>
    <scope>NUCLEOTIDE SEQUENCE [LARGE SCALE GENOMIC DNA]</scope>
    <source>
        <strain evidence="1 2">RI</strain>
    </source>
</reference>
<proteinExistence type="predicted"/>
<evidence type="ECO:0000313" key="2">
    <source>
        <dbReference type="Proteomes" id="UP000002899"/>
    </source>
</evidence>
<keyword evidence="2" id="KW-1185">Reference proteome</keyword>
<dbReference type="AlphaFoldDB" id="A0A1R4ABI6"/>
<dbReference type="RefSeq" id="XP_021338539.1">
    <property type="nucleotide sequence ID" value="XM_021481965.1"/>
</dbReference>
<organism evidence="1 2">
    <name type="scientific">Babesia microti (strain RI)</name>
    <dbReference type="NCBI Taxonomy" id="1133968"/>
    <lineage>
        <taxon>Eukaryota</taxon>
        <taxon>Sar</taxon>
        <taxon>Alveolata</taxon>
        <taxon>Apicomplexa</taxon>
        <taxon>Aconoidasida</taxon>
        <taxon>Piroplasmida</taxon>
        <taxon>Babesiidae</taxon>
        <taxon>Babesia</taxon>
    </lineage>
</organism>
<evidence type="ECO:0008006" key="3">
    <source>
        <dbReference type="Google" id="ProtNLM"/>
    </source>
</evidence>
<reference evidence="1 2" key="2">
    <citation type="journal article" date="2013" name="PLoS ONE">
        <title>Whole genome mapping and re-organization of the nuclear and mitochondrial genomes of Babesia microti isolates.</title>
        <authorList>
            <person name="Cornillot E."/>
            <person name="Dassouli A."/>
            <person name="Garg A."/>
            <person name="Pachikara N."/>
            <person name="Randazzo S."/>
            <person name="Depoix D."/>
            <person name="Carcy B."/>
            <person name="Delbecq S."/>
            <person name="Frutos R."/>
            <person name="Silva J.C."/>
            <person name="Sutton R."/>
            <person name="Krause P.J."/>
            <person name="Mamoun C.B."/>
        </authorList>
    </citation>
    <scope>NUCLEOTIDE SEQUENCE [LARGE SCALE GENOMIC DNA]</scope>
    <source>
        <strain evidence="1 2">RI</strain>
    </source>
</reference>
<protein>
    <recommendedName>
        <fullName evidence="3">RAP domain-containing protein</fullName>
    </recommendedName>
</protein>
<dbReference type="OrthoDB" id="366159at2759"/>
<dbReference type="Proteomes" id="UP000002899">
    <property type="component" value="Chromosome III"/>
</dbReference>
<reference evidence="1 2" key="3">
    <citation type="journal article" date="2016" name="Sci. Rep.">
        <title>Genome-wide diversity and gene expression profiling of Babesia microti isolates identify polymorphic genes that mediate host-pathogen interactions.</title>
        <authorList>
            <person name="Silva J.C."/>
            <person name="Cornillot E."/>
            <person name="McCracken C."/>
            <person name="Usmani-Brown S."/>
            <person name="Dwivedi A."/>
            <person name="Ifeonu O.O."/>
            <person name="Crabtree J."/>
            <person name="Gotia H.T."/>
            <person name="Virji A.Z."/>
            <person name="Reynes C."/>
            <person name="Colinge J."/>
            <person name="Kumar V."/>
            <person name="Lawres L."/>
            <person name="Pazzi J.E."/>
            <person name="Pablo J.V."/>
            <person name="Hung C."/>
            <person name="Brancato J."/>
            <person name="Kumari P."/>
            <person name="Orvis J."/>
            <person name="Tretina K."/>
            <person name="Chibucos M."/>
            <person name="Ott S."/>
            <person name="Sadzewicz L."/>
            <person name="Sengamalay N."/>
            <person name="Shetty A.C."/>
            <person name="Su Q."/>
            <person name="Tallon L."/>
            <person name="Fraser C.M."/>
            <person name="Frutos R."/>
            <person name="Molina D.M."/>
            <person name="Krause P.J."/>
            <person name="Ben Mamoun C."/>
        </authorList>
    </citation>
    <scope>NUCLEOTIDE SEQUENCE [LARGE SCALE GENOMIC DNA]</scope>
    <source>
        <strain evidence="1 2">RI</strain>
    </source>
</reference>
<name>A0A1R4ABI6_BABMR</name>
<dbReference type="GeneID" id="24424983"/>
<dbReference type="EMBL" id="LN871598">
    <property type="protein sequence ID" value="SJK86377.1"/>
    <property type="molecule type" value="Genomic_DNA"/>
</dbReference>
<sequence>MSIASINSTRGYSNGWRKPWNLTSWNIRRNKSRDYQLDKPEPCKFDNSVTENIILDNIKLVQQLAYKPAADREAGIPFKTSRILGANITKLSDDQLSRLSYSCSRGSFYELALIDLIGDEVLHRLNRISAYHLLRFLQSLSSIYLFNKTQSNLIGPELLKIITNQLLKDLKNINCVNLAQLISILDATKLLDDQVVKKLNLSLHFKLKYASNPEYFIHPVISLALSRKISLLNASLALKQSHRITNHLLTYSDRNLNSNGLTDDIVKVNNHLLPLKLLDYILRFDLPQLYESLESPAKLFLSSVQSKLVKMDYSYGDPGFITFNLRKAIVRSNYNLITHIQGPYMLDLCDPIDKIILEWDKPWLIGNNINNWNTLFYSKWTETRRRHLERLNYRILQIPVTDTTTMCNEGLSKTIDKLFQENK</sequence>
<evidence type="ECO:0000313" key="1">
    <source>
        <dbReference type="EMBL" id="SJK86377.1"/>
    </source>
</evidence>
<accession>A0A1R4ABI6</accession>
<dbReference type="KEGG" id="bmic:BMR1_03g01740"/>
<dbReference type="VEuPathDB" id="PiroplasmaDB:BMR1_03g01740"/>